<dbReference type="GO" id="GO:0002229">
    <property type="term" value="P:defense response to oomycetes"/>
    <property type="evidence" value="ECO:0007669"/>
    <property type="project" value="UniProtKB-ARBA"/>
</dbReference>
<dbReference type="Gene3D" id="3.30.200.20">
    <property type="entry name" value="Phosphorylase Kinase, domain 1"/>
    <property type="match status" value="2"/>
</dbReference>
<keyword evidence="14" id="KW-0675">Receptor</keyword>
<keyword evidence="4" id="KW-1003">Cell membrane</keyword>
<proteinExistence type="inferred from homology"/>
<evidence type="ECO:0000256" key="12">
    <source>
        <dbReference type="ARBA" id="ARBA00022989"/>
    </source>
</evidence>
<feature type="transmembrane region" description="Helical" evidence="18">
    <location>
        <begin position="395"/>
        <end position="415"/>
    </location>
</feature>
<dbReference type="PROSITE" id="PS50011">
    <property type="entry name" value="PROTEIN_KINASE_DOM"/>
    <property type="match status" value="2"/>
</dbReference>
<dbReference type="GO" id="GO:0030246">
    <property type="term" value="F:carbohydrate binding"/>
    <property type="evidence" value="ECO:0007669"/>
    <property type="project" value="UniProtKB-KW"/>
</dbReference>
<evidence type="ECO:0000256" key="6">
    <source>
        <dbReference type="ARBA" id="ARBA00022692"/>
    </source>
</evidence>
<evidence type="ECO:0000256" key="2">
    <source>
        <dbReference type="ARBA" id="ARBA00008536"/>
    </source>
</evidence>
<evidence type="ECO:0000256" key="1">
    <source>
        <dbReference type="ARBA" id="ARBA00004251"/>
    </source>
</evidence>
<dbReference type="Pfam" id="PF00139">
    <property type="entry name" value="Lectin_legB"/>
    <property type="match status" value="2"/>
</dbReference>
<dbReference type="PROSITE" id="PS00108">
    <property type="entry name" value="PROTEIN_KINASE_ST"/>
    <property type="match status" value="2"/>
</dbReference>
<dbReference type="Gene3D" id="2.60.120.200">
    <property type="match status" value="1"/>
</dbReference>
<comment type="similarity">
    <text evidence="3">In the C-terminal section; belongs to the protein kinase superfamily. Ser/Thr protein kinase family.</text>
</comment>
<comment type="similarity">
    <text evidence="2">In the N-terminal section; belongs to the leguminous lectin family.</text>
</comment>
<evidence type="ECO:0000256" key="7">
    <source>
        <dbReference type="ARBA" id="ARBA00022729"/>
    </source>
</evidence>
<dbReference type="SUPFAM" id="SSF56112">
    <property type="entry name" value="Protein kinase-like (PK-like)"/>
    <property type="match status" value="2"/>
</dbReference>
<evidence type="ECO:0000256" key="13">
    <source>
        <dbReference type="ARBA" id="ARBA00023136"/>
    </source>
</evidence>
<dbReference type="OrthoDB" id="4062651at2759"/>
<feature type="transmembrane region" description="Helical" evidence="18">
    <location>
        <begin position="272"/>
        <end position="297"/>
    </location>
</feature>
<keyword evidence="5" id="KW-0808">Transferase</keyword>
<dbReference type="EMBL" id="KZ662901">
    <property type="protein sequence ID" value="PPS17694.1"/>
    <property type="molecule type" value="Genomic_DNA"/>
</dbReference>
<dbReference type="CDD" id="cd06899">
    <property type="entry name" value="lectin_legume_LecRK_Arcelin_ConA"/>
    <property type="match status" value="1"/>
</dbReference>
<organism evidence="21 22">
    <name type="scientific">Gossypium barbadense</name>
    <name type="common">Sea Island cotton</name>
    <name type="synonym">Hibiscus barbadensis</name>
    <dbReference type="NCBI Taxonomy" id="3634"/>
    <lineage>
        <taxon>Eukaryota</taxon>
        <taxon>Viridiplantae</taxon>
        <taxon>Streptophyta</taxon>
        <taxon>Embryophyta</taxon>
        <taxon>Tracheophyta</taxon>
        <taxon>Spermatophyta</taxon>
        <taxon>Magnoliopsida</taxon>
        <taxon>eudicotyledons</taxon>
        <taxon>Gunneridae</taxon>
        <taxon>Pentapetalae</taxon>
        <taxon>rosids</taxon>
        <taxon>malvids</taxon>
        <taxon>Malvales</taxon>
        <taxon>Malvaceae</taxon>
        <taxon>Malvoideae</taxon>
        <taxon>Gossypium</taxon>
    </lineage>
</organism>
<evidence type="ECO:0000256" key="18">
    <source>
        <dbReference type="SAM" id="Phobius"/>
    </source>
</evidence>
<feature type="compositionally biased region" description="Polar residues" evidence="17">
    <location>
        <begin position="943"/>
        <end position="961"/>
    </location>
</feature>
<feature type="binding site" evidence="16">
    <location>
        <position position="368"/>
    </location>
    <ligand>
        <name>ATP</name>
        <dbReference type="ChEBI" id="CHEBI:30616"/>
    </ligand>
</feature>
<evidence type="ECO:0000256" key="16">
    <source>
        <dbReference type="PROSITE-ProRule" id="PRU10141"/>
    </source>
</evidence>
<feature type="binding site" evidence="16">
    <location>
        <position position="681"/>
    </location>
    <ligand>
        <name>ATP</name>
        <dbReference type="ChEBI" id="CHEBI:30616"/>
    </ligand>
</feature>
<keyword evidence="8" id="KW-0430">Lectin</keyword>
<dbReference type="InterPro" id="IPR013320">
    <property type="entry name" value="ConA-like_dom_sf"/>
</dbReference>
<evidence type="ECO:0000256" key="15">
    <source>
        <dbReference type="ARBA" id="ARBA00023180"/>
    </source>
</evidence>
<evidence type="ECO:0000256" key="4">
    <source>
        <dbReference type="ARBA" id="ARBA00022475"/>
    </source>
</evidence>
<dbReference type="GO" id="GO:0005524">
    <property type="term" value="F:ATP binding"/>
    <property type="evidence" value="ECO:0007669"/>
    <property type="project" value="UniProtKB-UniRule"/>
</dbReference>
<dbReference type="InterPro" id="IPR008271">
    <property type="entry name" value="Ser/Thr_kinase_AS"/>
</dbReference>
<evidence type="ECO:0000256" key="19">
    <source>
        <dbReference type="SAM" id="SignalP"/>
    </source>
</evidence>
<evidence type="ECO:0000256" key="8">
    <source>
        <dbReference type="ARBA" id="ARBA00022734"/>
    </source>
</evidence>
<dbReference type="PROSITE" id="PS00107">
    <property type="entry name" value="PROTEIN_KINASE_ATP"/>
    <property type="match status" value="2"/>
</dbReference>
<feature type="transmembrane region" description="Helical" evidence="18">
    <location>
        <begin position="708"/>
        <end position="728"/>
    </location>
</feature>
<evidence type="ECO:0000256" key="11">
    <source>
        <dbReference type="ARBA" id="ARBA00022840"/>
    </source>
</evidence>
<keyword evidence="11 16" id="KW-0067">ATP-binding</keyword>
<reference evidence="21 22" key="1">
    <citation type="submission" date="2015-01" db="EMBL/GenBank/DDBJ databases">
        <title>Genome of allotetraploid Gossypium barbadense reveals genomic plasticity and fiber elongation in cotton evolution.</title>
        <authorList>
            <person name="Chen X."/>
            <person name="Liu X."/>
            <person name="Zhao B."/>
            <person name="Zheng H."/>
            <person name="Hu Y."/>
            <person name="Lu G."/>
            <person name="Yang C."/>
            <person name="Chen J."/>
            <person name="Shan C."/>
            <person name="Zhang L."/>
            <person name="Zhou Y."/>
            <person name="Wang L."/>
            <person name="Guo W."/>
            <person name="Bai Y."/>
            <person name="Ruan J."/>
            <person name="Shangguan X."/>
            <person name="Mao Y."/>
            <person name="Jiang J."/>
            <person name="Zhu Y."/>
            <person name="Lei J."/>
            <person name="Kang H."/>
            <person name="Chen S."/>
            <person name="He X."/>
            <person name="Wang R."/>
            <person name="Wang Y."/>
            <person name="Chen J."/>
            <person name="Wang L."/>
            <person name="Yu S."/>
            <person name="Wang B."/>
            <person name="Wei J."/>
            <person name="Song S."/>
            <person name="Lu X."/>
            <person name="Gao Z."/>
            <person name="Gu W."/>
            <person name="Deng X."/>
            <person name="Ma D."/>
            <person name="Wang S."/>
            <person name="Liang W."/>
            <person name="Fang L."/>
            <person name="Cai C."/>
            <person name="Zhu X."/>
            <person name="Zhou B."/>
            <person name="Zhang Y."/>
            <person name="Chen Z."/>
            <person name="Xu S."/>
            <person name="Zhu R."/>
            <person name="Wang S."/>
            <person name="Zhang T."/>
            <person name="Zhao G."/>
        </authorList>
    </citation>
    <scope>NUCLEOTIDE SEQUENCE [LARGE SCALE GENOMIC DNA]</scope>
    <source>
        <strain evidence="22">cv. Xinhai21</strain>
        <tissue evidence="21">Leaf</tissue>
    </source>
</reference>
<dbReference type="InterPro" id="IPR011009">
    <property type="entry name" value="Kinase-like_dom_sf"/>
</dbReference>
<feature type="chain" id="PRO_5015144935" description="Protein kinase domain-containing protein" evidence="19">
    <location>
        <begin position="27"/>
        <end position="961"/>
    </location>
</feature>
<evidence type="ECO:0000313" key="22">
    <source>
        <dbReference type="Proteomes" id="UP000239757"/>
    </source>
</evidence>
<dbReference type="Proteomes" id="UP000239757">
    <property type="component" value="Unassembled WGS sequence"/>
</dbReference>
<dbReference type="PANTHER" id="PTHR27007">
    <property type="match status" value="1"/>
</dbReference>
<dbReference type="CDD" id="cd14066">
    <property type="entry name" value="STKc_IRAK"/>
    <property type="match status" value="1"/>
</dbReference>
<evidence type="ECO:0000256" key="17">
    <source>
        <dbReference type="SAM" id="MobiDB-lite"/>
    </source>
</evidence>
<dbReference type="Pfam" id="PF00069">
    <property type="entry name" value="Pkinase"/>
    <property type="match status" value="2"/>
</dbReference>
<keyword evidence="15" id="KW-0325">Glycoprotein</keyword>
<sequence length="961" mass="107017">MANPFSGVFGLLQLLSITFILPCVNSISFNIPRFDSGANNILYQGAARPNVGAVEFNSLTFVCQVGRIIFAESVPIWDSETREVTSFTSHFSFIIDTQGKASSDYSAGLAFFLAPVGSEIPPNSAGGFLGLFNTTTIDSSGNQVVLVEFDTFSNTDWDPEVEHVGININSISSVKYAPWNFSLYSEDTADAWISYNATTRNLSVTWSYQNSSSQGSLSHQIDLTEILPETAIVGFSAATSHRIERHQLVSWEFNSSLERKAIKEKNTNRIRIVIGVAVPLGILVIAGCIGFKILLCWKRRKRSYQYMEGTFGINDDLERGAGPRRFSYKDLVAATNNFSSQRKLGEGGFGAVYKGYINELDTTIAVKKISKGSRQGEKEYVTEVKVISQLRHRNLVQLIGFCHDGGMFLLVYVFMSNGSLDSHLFGKKTPLNWNLRYKAARGVASALLYIHEEWEQCVVHRDIKPSNIMLDSNFNVKLGDFGLARLMDHELGPRTTGLADTADAWISYNATTRNLSVTWSYQNSSSQGSLSHQIDLTEILPETAIVGFSAATSHRIERHQLVSWEFNSSLERKAIKEKNTNRIRIVIGVAVPLGILVIAGCIGFKILLCWKRRKRSYQYMEGTFGINDDLERGAGPRRFSYKDLVAATNNFSSQRKLGEGGFGAVYKGYINELDTTIAVKKISKGSRQGEKEYVTEVKVISQLRHRNLVQLIGFCHDGGMFLLVYVFMSNGSLDSHLFGKKTPLNWNLRYKAARGVASALLYIHEEWEQCVVHRDIKPSNIMLDSNFNVKLGDFGLARLMDHELGPRTTGLAGTLGYMAPEYIKTGRASRASDVYSFGVVALEIATGRRSVDPIEENSQIGLVEWVWHLYGSGNLLSSVDKRMNAEFDEKQMECLMIVGLWCAHPDSNLRPSIKQVIQVLDFDMGIPNLPSKMPIPTYHEHVASSSSREPILTNSSLEVGR</sequence>
<dbReference type="Gene3D" id="1.10.510.10">
    <property type="entry name" value="Transferase(Phosphotransferase) domain 1"/>
    <property type="match status" value="2"/>
</dbReference>
<dbReference type="SUPFAM" id="SSF49899">
    <property type="entry name" value="Concanavalin A-like lectins/glucanases"/>
    <property type="match status" value="2"/>
</dbReference>
<evidence type="ECO:0000259" key="20">
    <source>
        <dbReference type="PROSITE" id="PS50011"/>
    </source>
</evidence>
<dbReference type="InterPro" id="IPR050528">
    <property type="entry name" value="L-type_Lectin-RKs"/>
</dbReference>
<keyword evidence="13 18" id="KW-0472">Membrane</keyword>
<protein>
    <recommendedName>
        <fullName evidence="20">Protein kinase domain-containing protein</fullName>
    </recommendedName>
</protein>
<dbReference type="SMART" id="SM00220">
    <property type="entry name" value="S_TKc"/>
    <property type="match status" value="2"/>
</dbReference>
<keyword evidence="7 19" id="KW-0732">Signal</keyword>
<evidence type="ECO:0000313" key="21">
    <source>
        <dbReference type="EMBL" id="PPS17694.1"/>
    </source>
</evidence>
<name>A0A2P5YQ18_GOSBA</name>
<dbReference type="InterPro" id="IPR001220">
    <property type="entry name" value="Legume_lectin_dom"/>
</dbReference>
<keyword evidence="10" id="KW-0418">Kinase</keyword>
<evidence type="ECO:0000256" key="3">
    <source>
        <dbReference type="ARBA" id="ARBA00010217"/>
    </source>
</evidence>
<keyword evidence="12 18" id="KW-1133">Transmembrane helix</keyword>
<dbReference type="FunFam" id="3.30.200.20:FF:000168">
    <property type="entry name" value="L-type lectin-domain containing receptor kinase IX.1"/>
    <property type="match status" value="2"/>
</dbReference>
<evidence type="ECO:0000256" key="14">
    <source>
        <dbReference type="ARBA" id="ARBA00023170"/>
    </source>
</evidence>
<evidence type="ECO:0000256" key="5">
    <source>
        <dbReference type="ARBA" id="ARBA00022679"/>
    </source>
</evidence>
<dbReference type="InterPro" id="IPR017441">
    <property type="entry name" value="Protein_kinase_ATP_BS"/>
</dbReference>
<feature type="domain" description="Protein kinase" evidence="20">
    <location>
        <begin position="338"/>
        <end position="652"/>
    </location>
</feature>
<feature type="transmembrane region" description="Helical" evidence="18">
    <location>
        <begin position="585"/>
        <end position="610"/>
    </location>
</feature>
<comment type="subcellular location">
    <subcellularLocation>
        <location evidence="1">Cell membrane</location>
        <topology evidence="1">Single-pass type I membrane protein</topology>
    </subcellularLocation>
</comment>
<feature type="signal peptide" evidence="19">
    <location>
        <begin position="1"/>
        <end position="26"/>
    </location>
</feature>
<gene>
    <name evidence="21" type="ORF">GOBAR_AA02883</name>
</gene>
<feature type="domain" description="Protein kinase" evidence="20">
    <location>
        <begin position="651"/>
        <end position="929"/>
    </location>
</feature>
<evidence type="ECO:0000256" key="9">
    <source>
        <dbReference type="ARBA" id="ARBA00022741"/>
    </source>
</evidence>
<dbReference type="AlphaFoldDB" id="A0A2P5YQ18"/>
<dbReference type="FunFam" id="1.10.510.10:FF:000240">
    <property type="entry name" value="Lectin-domain containing receptor kinase A4.3"/>
    <property type="match status" value="2"/>
</dbReference>
<keyword evidence="9 16" id="KW-0547">Nucleotide-binding</keyword>
<dbReference type="GO" id="GO:0005886">
    <property type="term" value="C:plasma membrane"/>
    <property type="evidence" value="ECO:0007669"/>
    <property type="project" value="UniProtKB-SubCell"/>
</dbReference>
<evidence type="ECO:0000256" key="10">
    <source>
        <dbReference type="ARBA" id="ARBA00022777"/>
    </source>
</evidence>
<dbReference type="GO" id="GO:0004672">
    <property type="term" value="F:protein kinase activity"/>
    <property type="evidence" value="ECO:0007669"/>
    <property type="project" value="InterPro"/>
</dbReference>
<feature type="region of interest" description="Disordered" evidence="17">
    <location>
        <begin position="940"/>
        <end position="961"/>
    </location>
</feature>
<dbReference type="InterPro" id="IPR000719">
    <property type="entry name" value="Prot_kinase_dom"/>
</dbReference>
<accession>A0A2P5YQ18</accession>
<keyword evidence="6 18" id="KW-0812">Transmembrane</keyword>